<reference evidence="2 3" key="2">
    <citation type="submission" date="2014-03" db="EMBL/GenBank/DDBJ databases">
        <title>The Genome Sequence of Anncaliia algerae insect isolate PRA339.</title>
        <authorList>
            <consortium name="The Broad Institute Genome Sequencing Platform"/>
            <consortium name="The Broad Institute Genome Sequencing Center for Infectious Disease"/>
            <person name="Cuomo C."/>
            <person name="Becnel J."/>
            <person name="Sanscrainte N."/>
            <person name="Walker B."/>
            <person name="Young S.K."/>
            <person name="Zeng Q."/>
            <person name="Gargeya S."/>
            <person name="Fitzgerald M."/>
            <person name="Haas B."/>
            <person name="Abouelleil A."/>
            <person name="Alvarado L."/>
            <person name="Arachchi H.M."/>
            <person name="Berlin A.M."/>
            <person name="Chapman S.B."/>
            <person name="Dewar J."/>
            <person name="Goldberg J."/>
            <person name="Griggs A."/>
            <person name="Gujja S."/>
            <person name="Hansen M."/>
            <person name="Howarth C."/>
            <person name="Imamovic A."/>
            <person name="Larimer J."/>
            <person name="McCowan C."/>
            <person name="Murphy C."/>
            <person name="Neiman D."/>
            <person name="Pearson M."/>
            <person name="Priest M."/>
            <person name="Roberts A."/>
            <person name="Saif S."/>
            <person name="Shea T."/>
            <person name="Sisk P."/>
            <person name="Sykes S."/>
            <person name="Wortman J."/>
            <person name="Nusbaum C."/>
            <person name="Birren B."/>
        </authorList>
    </citation>
    <scope>NUCLEOTIDE SEQUENCE [LARGE SCALE GENOMIC DNA]</scope>
    <source>
        <strain evidence="2 3">PRA339</strain>
    </source>
</reference>
<dbReference type="SUPFAM" id="SSF52540">
    <property type="entry name" value="P-loop containing nucleoside triphosphate hydrolases"/>
    <property type="match status" value="1"/>
</dbReference>
<name>A0A059EWZ1_9MICR</name>
<dbReference type="InterPro" id="IPR003395">
    <property type="entry name" value="RecF/RecN/SMC_N"/>
</dbReference>
<reference evidence="3" key="1">
    <citation type="submission" date="2013-02" db="EMBL/GenBank/DDBJ databases">
        <authorList>
            <consortium name="The Broad Institute Genome Sequencing Platform"/>
            <person name="Cuomo C."/>
            <person name="Becnel J."/>
            <person name="Sanscrainte N."/>
            <person name="Walker B."/>
            <person name="Young S.K."/>
            <person name="Zeng Q."/>
            <person name="Gargeya S."/>
            <person name="Fitzgerald M."/>
            <person name="Haas B."/>
            <person name="Abouelleil A."/>
            <person name="Alvarado L."/>
            <person name="Arachchi H.M."/>
            <person name="Berlin A.M."/>
            <person name="Chapman S.B."/>
            <person name="Dewar J."/>
            <person name="Goldberg J."/>
            <person name="Griggs A."/>
            <person name="Gujja S."/>
            <person name="Hansen M."/>
            <person name="Howarth C."/>
            <person name="Imamovic A."/>
            <person name="Larimer J."/>
            <person name="McCowan C."/>
            <person name="Murphy C."/>
            <person name="Neiman D."/>
            <person name="Pearson M."/>
            <person name="Priest M."/>
            <person name="Roberts A."/>
            <person name="Saif S."/>
            <person name="Shea T."/>
            <person name="Sisk P."/>
            <person name="Sykes S."/>
            <person name="Wortman J."/>
            <person name="Nusbaum C."/>
            <person name="Birren B."/>
        </authorList>
    </citation>
    <scope>NUCLEOTIDE SEQUENCE [LARGE SCALE GENOMIC DNA]</scope>
    <source>
        <strain evidence="3">PRA339</strain>
    </source>
</reference>
<dbReference type="HOGENOM" id="CLU_1816336_0_0_1"/>
<dbReference type="Proteomes" id="UP000030655">
    <property type="component" value="Unassembled WGS sequence"/>
</dbReference>
<dbReference type="Gene3D" id="3.40.50.300">
    <property type="entry name" value="P-loop containing nucleotide triphosphate hydrolases"/>
    <property type="match status" value="1"/>
</dbReference>
<dbReference type="InterPro" id="IPR027417">
    <property type="entry name" value="P-loop_NTPase"/>
</dbReference>
<protein>
    <recommendedName>
        <fullName evidence="1">RecF/RecN/SMC N-terminal domain-containing protein</fullName>
    </recommendedName>
</protein>
<dbReference type="PANTHER" id="PTHR43977">
    <property type="entry name" value="STRUCTURAL MAINTENANCE OF CHROMOSOMES PROTEIN 3"/>
    <property type="match status" value="1"/>
</dbReference>
<feature type="domain" description="RecF/RecN/SMC N-terminal" evidence="1">
    <location>
        <begin position="35"/>
        <end position="150"/>
    </location>
</feature>
<keyword evidence="3" id="KW-1185">Reference proteome</keyword>
<dbReference type="AlphaFoldDB" id="A0A059EWZ1"/>
<proteinExistence type="predicted"/>
<dbReference type="OrthoDB" id="2195351at2759"/>
<dbReference type="STRING" id="1288291.A0A059EWZ1"/>
<dbReference type="VEuPathDB" id="MicrosporidiaDB:H312_03384"/>
<dbReference type="Pfam" id="PF02463">
    <property type="entry name" value="SMC_N"/>
    <property type="match status" value="1"/>
</dbReference>
<accession>A0A059EWZ1</accession>
<evidence type="ECO:0000313" key="2">
    <source>
        <dbReference type="EMBL" id="KCZ79236.1"/>
    </source>
</evidence>
<organism evidence="2 3">
    <name type="scientific">Anncaliia algerae PRA339</name>
    <dbReference type="NCBI Taxonomy" id="1288291"/>
    <lineage>
        <taxon>Eukaryota</taxon>
        <taxon>Fungi</taxon>
        <taxon>Fungi incertae sedis</taxon>
        <taxon>Microsporidia</taxon>
        <taxon>Tubulinosematoidea</taxon>
        <taxon>Tubulinosematidae</taxon>
        <taxon>Anncaliia</taxon>
    </lineage>
</organism>
<evidence type="ECO:0000259" key="1">
    <source>
        <dbReference type="Pfam" id="PF02463"/>
    </source>
</evidence>
<sequence length="169" mass="19656">MDLSKSEIESFLEELDKKKESVIESTFKAIVEGFNYFIDKLSPKFKIDLVKENESVFIYNSGIKVNPSLFSGGQRTVITLSLIFAIQRIDPAPFYLFDEIDANLDYESRLRLCDLIKNIINNNSIQFIFTTFNKELLECGNEFFMVNFKDKRSFIKSCTKEEANLLIRE</sequence>
<gene>
    <name evidence="2" type="ORF">H312_03384</name>
</gene>
<dbReference type="EMBL" id="KK365320">
    <property type="protein sequence ID" value="KCZ79236.1"/>
    <property type="molecule type" value="Genomic_DNA"/>
</dbReference>
<evidence type="ECO:0000313" key="3">
    <source>
        <dbReference type="Proteomes" id="UP000030655"/>
    </source>
</evidence>